<dbReference type="AlphaFoldDB" id="X0YZK4"/>
<organism evidence="1">
    <name type="scientific">marine sediment metagenome</name>
    <dbReference type="NCBI Taxonomy" id="412755"/>
    <lineage>
        <taxon>unclassified sequences</taxon>
        <taxon>metagenomes</taxon>
        <taxon>ecological metagenomes</taxon>
    </lineage>
</organism>
<gene>
    <name evidence="1" type="ORF">S01H4_20195</name>
</gene>
<protein>
    <submittedName>
        <fullName evidence="1">Uncharacterized protein</fullName>
    </submittedName>
</protein>
<sequence length="38" mass="4448">SMEGIRKIDGPLRHREDIALPEYVNRSKKHMEEIGLKT</sequence>
<comment type="caution">
    <text evidence="1">The sequence shown here is derived from an EMBL/GenBank/DDBJ whole genome shotgun (WGS) entry which is preliminary data.</text>
</comment>
<name>X0YZK4_9ZZZZ</name>
<evidence type="ECO:0000313" key="1">
    <source>
        <dbReference type="EMBL" id="GAG62224.1"/>
    </source>
</evidence>
<reference evidence="1" key="1">
    <citation type="journal article" date="2014" name="Front. Microbiol.">
        <title>High frequency of phylogenetically diverse reductive dehalogenase-homologous genes in deep subseafloor sedimentary metagenomes.</title>
        <authorList>
            <person name="Kawai M."/>
            <person name="Futagami T."/>
            <person name="Toyoda A."/>
            <person name="Takaki Y."/>
            <person name="Nishi S."/>
            <person name="Hori S."/>
            <person name="Arai W."/>
            <person name="Tsubouchi T."/>
            <person name="Morono Y."/>
            <person name="Uchiyama I."/>
            <person name="Ito T."/>
            <person name="Fujiyama A."/>
            <person name="Inagaki F."/>
            <person name="Takami H."/>
        </authorList>
    </citation>
    <scope>NUCLEOTIDE SEQUENCE</scope>
    <source>
        <strain evidence="1">Expedition CK06-06</strain>
    </source>
</reference>
<proteinExistence type="predicted"/>
<feature type="non-terminal residue" evidence="1">
    <location>
        <position position="1"/>
    </location>
</feature>
<accession>X0YZK4</accession>
<dbReference type="EMBL" id="BART01009059">
    <property type="protein sequence ID" value="GAG62224.1"/>
    <property type="molecule type" value="Genomic_DNA"/>
</dbReference>